<reference evidence="1" key="1">
    <citation type="submission" date="2023-03" db="UniProtKB">
        <authorList>
            <consortium name="EnsemblPlants"/>
        </authorList>
    </citation>
    <scope>IDENTIFICATION</scope>
</reference>
<dbReference type="AlphaFoldDB" id="A0A9I9E8Q9"/>
<proteinExistence type="predicted"/>
<evidence type="ECO:0000313" key="1">
    <source>
        <dbReference type="EnsemblPlants" id="MELO3C030358.2.1"/>
    </source>
</evidence>
<sequence>MEITTYLYKEKHPKANRSLTNVQERNARGKKYNKCTQTSQHKRLLAKTIMHLHKKAHTLYSNHKHPELH</sequence>
<dbReference type="Gramene" id="MELO3C030358.2.1">
    <property type="protein sequence ID" value="MELO3C030358.2.1"/>
    <property type="gene ID" value="MELO3C030358.2"/>
</dbReference>
<dbReference type="EnsemblPlants" id="MELO3C030358.2.1">
    <property type="protein sequence ID" value="MELO3C030358.2.1"/>
    <property type="gene ID" value="MELO3C030358.2"/>
</dbReference>
<organism evidence="1">
    <name type="scientific">Cucumis melo</name>
    <name type="common">Muskmelon</name>
    <dbReference type="NCBI Taxonomy" id="3656"/>
    <lineage>
        <taxon>Eukaryota</taxon>
        <taxon>Viridiplantae</taxon>
        <taxon>Streptophyta</taxon>
        <taxon>Embryophyta</taxon>
        <taxon>Tracheophyta</taxon>
        <taxon>Spermatophyta</taxon>
        <taxon>Magnoliopsida</taxon>
        <taxon>eudicotyledons</taxon>
        <taxon>Gunneridae</taxon>
        <taxon>Pentapetalae</taxon>
        <taxon>rosids</taxon>
        <taxon>fabids</taxon>
        <taxon>Cucurbitales</taxon>
        <taxon>Cucurbitaceae</taxon>
        <taxon>Benincaseae</taxon>
        <taxon>Cucumis</taxon>
    </lineage>
</organism>
<name>A0A9I9E8Q9_CUCME</name>
<accession>A0A9I9E8Q9</accession>
<protein>
    <submittedName>
        <fullName evidence="1">Uncharacterized protein</fullName>
    </submittedName>
</protein>